<feature type="transmembrane region" description="Helical" evidence="1">
    <location>
        <begin position="5"/>
        <end position="22"/>
    </location>
</feature>
<proteinExistence type="predicted"/>
<keyword evidence="1" id="KW-0812">Transmembrane</keyword>
<reference evidence="2 3" key="1">
    <citation type="submission" date="2022-11" db="EMBL/GenBank/DDBJ databases">
        <title>Minimal conservation of predation-associated metabolite biosynthetic gene clusters underscores biosynthetic potential of Myxococcota including descriptions for ten novel species: Archangium lansinium sp. nov., Myxococcus landrumus sp. nov., Nannocystis bai.</title>
        <authorList>
            <person name="Ahearne A."/>
            <person name="Stevens C."/>
            <person name="Dowd S."/>
        </authorList>
    </citation>
    <scope>NUCLEOTIDE SEQUENCE [LARGE SCALE GENOMIC DNA]</scope>
    <source>
        <strain evidence="2 3">BB15-2</strain>
    </source>
</reference>
<feature type="transmembrane region" description="Helical" evidence="1">
    <location>
        <begin position="90"/>
        <end position="115"/>
    </location>
</feature>
<evidence type="ECO:0000256" key="1">
    <source>
        <dbReference type="SAM" id="Phobius"/>
    </source>
</evidence>
<gene>
    <name evidence="2" type="ORF">POL25_34150</name>
</gene>
<feature type="transmembrane region" description="Helical" evidence="1">
    <location>
        <begin position="28"/>
        <end position="45"/>
    </location>
</feature>
<name>A0ABT5E815_9BACT</name>
<protein>
    <submittedName>
        <fullName evidence="2">Uncharacterized protein</fullName>
    </submittedName>
</protein>
<sequence>MNVYLAGLGGLLAFLLVCLLLNARRVGLFGWIFLGALMVTCAITNPDKERHTGAVKDALVSHEKTAAGRLMLNAFAGGIVGSSLDYSNFVFFSITGANGQAVSLGLLTQVVVFPFKTEER</sequence>
<organism evidence="2 3">
    <name type="scientific">Nannocystis bainbridge</name>
    <dbReference type="NCBI Taxonomy" id="2995303"/>
    <lineage>
        <taxon>Bacteria</taxon>
        <taxon>Pseudomonadati</taxon>
        <taxon>Myxococcota</taxon>
        <taxon>Polyangia</taxon>
        <taxon>Nannocystales</taxon>
        <taxon>Nannocystaceae</taxon>
        <taxon>Nannocystis</taxon>
    </lineage>
</organism>
<keyword evidence="1" id="KW-1133">Transmembrane helix</keyword>
<dbReference type="EMBL" id="JAQNDL010000003">
    <property type="protein sequence ID" value="MDC0721999.1"/>
    <property type="molecule type" value="Genomic_DNA"/>
</dbReference>
<keyword evidence="1" id="KW-0472">Membrane</keyword>
<dbReference type="RefSeq" id="WP_272090498.1">
    <property type="nucleotide sequence ID" value="NZ_JAQNDL010000003.1"/>
</dbReference>
<evidence type="ECO:0000313" key="3">
    <source>
        <dbReference type="Proteomes" id="UP001221686"/>
    </source>
</evidence>
<keyword evidence="3" id="KW-1185">Reference proteome</keyword>
<comment type="caution">
    <text evidence="2">The sequence shown here is derived from an EMBL/GenBank/DDBJ whole genome shotgun (WGS) entry which is preliminary data.</text>
</comment>
<evidence type="ECO:0000313" key="2">
    <source>
        <dbReference type="EMBL" id="MDC0721999.1"/>
    </source>
</evidence>
<dbReference type="Proteomes" id="UP001221686">
    <property type="component" value="Unassembled WGS sequence"/>
</dbReference>
<accession>A0ABT5E815</accession>